<comment type="caution">
    <text evidence="6">The sequence shown here is derived from an EMBL/GenBank/DDBJ whole genome shotgun (WGS) entry which is preliminary data.</text>
</comment>
<evidence type="ECO:0000256" key="2">
    <source>
        <dbReference type="ARBA" id="ARBA00022980"/>
    </source>
</evidence>
<dbReference type="PANTHER" id="PTHR10724:SF7">
    <property type="entry name" value="SMALL RIBOSOMAL SUBUNIT PROTEIN BS1C"/>
    <property type="match status" value="1"/>
</dbReference>
<sequence>MDQIIKEILKIGLVPTFLLVILYLIIQEPERANKLKAIITQPFFKLFKWFSKEHISSKVSSQANEFLNSSIFSQLTHTERYNLKVKWVKEVNDPILSENGTLILRMKEEDDQTRNILAAVHTALPHVVCPLIRKNINKTCEKSIDLAILKKLSNKLGKHGKLTFKKYFLDPETEIDSKINALIIKLQSLDDHGFLLPIFINELELLSEGLFADNDITDYSEQTLLFLEYLLKIVNREVGQEIQLEYLNSPFKVSTILLAKAQRADTQGLKPYLRRLKINLDKGSESIYVISFPPAFDFFKRLLSTLDNHERIFIKKVVKAQYYKESYPGQRDLKIAILTKNEVFADESFEQKLLEYNLHEGSKVKGIVDDISHNETLVNVLGMRAYIQRNECSWISIVSCEDVLVKNQEYDFVIKKIDKSANMVYLTMKTDENNPWTQIELPKTNETIEVVISSFNSINFKAVYQNKLEIYIPTDEISWFFLTPNQSRELIGTTQRVKVLNVDDENEKVFCSLRQIESDPWPKIHESLKVGMDFNGKVTDITPHYLQVKLANNFFGIIPKESLEAAGHEYKNFHENVVVGQGIDVYVSKVFIAKQRIRLDLKRNKK</sequence>
<accession>A0A2S4ZZH6</accession>
<comment type="similarity">
    <text evidence="1">Belongs to the bacterial ribosomal protein bS1 family.</text>
</comment>
<dbReference type="GO" id="GO:0022627">
    <property type="term" value="C:cytosolic small ribosomal subunit"/>
    <property type="evidence" value="ECO:0007669"/>
    <property type="project" value="TreeGrafter"/>
</dbReference>
<evidence type="ECO:0000313" key="6">
    <source>
        <dbReference type="EMBL" id="POY35469.1"/>
    </source>
</evidence>
<dbReference type="PROSITE" id="PS50126">
    <property type="entry name" value="S1"/>
    <property type="match status" value="2"/>
</dbReference>
<evidence type="ECO:0000256" key="3">
    <source>
        <dbReference type="ARBA" id="ARBA00023274"/>
    </source>
</evidence>
<reference evidence="6 7" key="1">
    <citation type="submission" date="2018-01" db="EMBL/GenBank/DDBJ databases">
        <authorList>
            <person name="Gaut B.S."/>
            <person name="Morton B.R."/>
            <person name="Clegg M.T."/>
            <person name="Duvall M.R."/>
        </authorList>
    </citation>
    <scope>NUCLEOTIDE SEQUENCE [LARGE SCALE GENOMIC DNA]</scope>
    <source>
        <strain evidence="6 7">HR-AV</strain>
    </source>
</reference>
<keyword evidence="3" id="KW-0687">Ribonucleoprotein</keyword>
<keyword evidence="4" id="KW-0812">Transmembrane</keyword>
<dbReference type="GO" id="GO:0006412">
    <property type="term" value="P:translation"/>
    <property type="evidence" value="ECO:0007669"/>
    <property type="project" value="TreeGrafter"/>
</dbReference>
<dbReference type="PANTHER" id="PTHR10724">
    <property type="entry name" value="30S RIBOSOMAL PROTEIN S1"/>
    <property type="match status" value="1"/>
</dbReference>
<protein>
    <recommendedName>
        <fullName evidence="5">S1 motif domain-containing protein</fullName>
    </recommendedName>
</protein>
<evidence type="ECO:0000313" key="7">
    <source>
        <dbReference type="Proteomes" id="UP000236893"/>
    </source>
</evidence>
<feature type="transmembrane region" description="Helical" evidence="4">
    <location>
        <begin position="7"/>
        <end position="26"/>
    </location>
</feature>
<dbReference type="InterPro" id="IPR003029">
    <property type="entry name" value="S1_domain"/>
</dbReference>
<dbReference type="SUPFAM" id="SSF50249">
    <property type="entry name" value="Nucleic acid-binding proteins"/>
    <property type="match status" value="3"/>
</dbReference>
<dbReference type="Pfam" id="PF00575">
    <property type="entry name" value="S1"/>
    <property type="match status" value="2"/>
</dbReference>
<evidence type="ECO:0000256" key="4">
    <source>
        <dbReference type="SAM" id="Phobius"/>
    </source>
</evidence>
<feature type="domain" description="S1 motif" evidence="5">
    <location>
        <begin position="531"/>
        <end position="602"/>
    </location>
</feature>
<evidence type="ECO:0000256" key="1">
    <source>
        <dbReference type="ARBA" id="ARBA00006767"/>
    </source>
</evidence>
<keyword evidence="4" id="KW-0472">Membrane</keyword>
<keyword evidence="7" id="KW-1185">Reference proteome</keyword>
<dbReference type="OrthoDB" id="1489825at2"/>
<name>A0A2S4ZZH6_9SPHI</name>
<gene>
    <name evidence="6" type="ORF">C3K47_15530</name>
</gene>
<dbReference type="GO" id="GO:0003729">
    <property type="term" value="F:mRNA binding"/>
    <property type="evidence" value="ECO:0007669"/>
    <property type="project" value="TreeGrafter"/>
</dbReference>
<dbReference type="SMART" id="SM00316">
    <property type="entry name" value="S1"/>
    <property type="match status" value="3"/>
</dbReference>
<dbReference type="EMBL" id="PQVF01000011">
    <property type="protein sequence ID" value="POY35469.1"/>
    <property type="molecule type" value="Genomic_DNA"/>
</dbReference>
<organism evidence="6 7">
    <name type="scientific">Solitalea longa</name>
    <dbReference type="NCBI Taxonomy" id="2079460"/>
    <lineage>
        <taxon>Bacteria</taxon>
        <taxon>Pseudomonadati</taxon>
        <taxon>Bacteroidota</taxon>
        <taxon>Sphingobacteriia</taxon>
        <taxon>Sphingobacteriales</taxon>
        <taxon>Sphingobacteriaceae</taxon>
        <taxon>Solitalea</taxon>
    </lineage>
</organism>
<proteinExistence type="inferred from homology"/>
<feature type="domain" description="S1 motif" evidence="5">
    <location>
        <begin position="361"/>
        <end position="429"/>
    </location>
</feature>
<dbReference type="AlphaFoldDB" id="A0A2S4ZZH6"/>
<dbReference type="Gene3D" id="2.40.50.140">
    <property type="entry name" value="Nucleic acid-binding proteins"/>
    <property type="match status" value="3"/>
</dbReference>
<evidence type="ECO:0000259" key="5">
    <source>
        <dbReference type="PROSITE" id="PS50126"/>
    </source>
</evidence>
<keyword evidence="4" id="KW-1133">Transmembrane helix</keyword>
<dbReference type="GO" id="GO:0003735">
    <property type="term" value="F:structural constituent of ribosome"/>
    <property type="evidence" value="ECO:0007669"/>
    <property type="project" value="TreeGrafter"/>
</dbReference>
<keyword evidence="2" id="KW-0689">Ribosomal protein</keyword>
<dbReference type="Proteomes" id="UP000236893">
    <property type="component" value="Unassembled WGS sequence"/>
</dbReference>
<dbReference type="InterPro" id="IPR012340">
    <property type="entry name" value="NA-bd_OB-fold"/>
</dbReference>
<dbReference type="RefSeq" id="WP_103790074.1">
    <property type="nucleotide sequence ID" value="NZ_PQVF01000011.1"/>
</dbReference>
<dbReference type="InterPro" id="IPR050437">
    <property type="entry name" value="Ribos_protein_bS1-like"/>
</dbReference>